<evidence type="ECO:0000256" key="3">
    <source>
        <dbReference type="ARBA" id="ARBA00023237"/>
    </source>
</evidence>
<evidence type="ECO:0000313" key="8">
    <source>
        <dbReference type="EMBL" id="TDB68997.1"/>
    </source>
</evidence>
<dbReference type="Gene3D" id="2.170.130.10">
    <property type="entry name" value="TonB-dependent receptor, plug domain"/>
    <property type="match status" value="1"/>
</dbReference>
<dbReference type="Gene3D" id="2.60.40.1120">
    <property type="entry name" value="Carboxypeptidase-like, regulatory domain"/>
    <property type="match status" value="1"/>
</dbReference>
<keyword evidence="4" id="KW-0798">TonB box</keyword>
<dbReference type="PANTHER" id="PTHR40980">
    <property type="entry name" value="PLUG DOMAIN-CONTAINING PROTEIN"/>
    <property type="match status" value="1"/>
</dbReference>
<keyword evidence="2 4" id="KW-0472">Membrane</keyword>
<keyword evidence="5" id="KW-0732">Signal</keyword>
<comment type="subcellular location">
    <subcellularLocation>
        <location evidence="1 4">Cell outer membrane</location>
    </subcellularLocation>
</comment>
<organism evidence="8 9">
    <name type="scientific">Arundinibacter roseus</name>
    <dbReference type="NCBI Taxonomy" id="2070510"/>
    <lineage>
        <taxon>Bacteria</taxon>
        <taxon>Pseudomonadati</taxon>
        <taxon>Bacteroidota</taxon>
        <taxon>Cytophagia</taxon>
        <taxon>Cytophagales</taxon>
        <taxon>Spirosomataceae</taxon>
        <taxon>Arundinibacter</taxon>
    </lineage>
</organism>
<dbReference type="RefSeq" id="WP_132113654.1">
    <property type="nucleotide sequence ID" value="NZ_SMJU01000001.1"/>
</dbReference>
<keyword evidence="9" id="KW-1185">Reference proteome</keyword>
<dbReference type="PANTHER" id="PTHR40980:SF5">
    <property type="entry name" value="TONB-DEPENDENT RECEPTOR"/>
    <property type="match status" value="1"/>
</dbReference>
<dbReference type="Pfam" id="PF00593">
    <property type="entry name" value="TonB_dep_Rec_b-barrel"/>
    <property type="match status" value="1"/>
</dbReference>
<dbReference type="AlphaFoldDB" id="A0A4R4KL02"/>
<evidence type="ECO:0000256" key="2">
    <source>
        <dbReference type="ARBA" id="ARBA00023136"/>
    </source>
</evidence>
<dbReference type="SUPFAM" id="SSF49464">
    <property type="entry name" value="Carboxypeptidase regulatory domain-like"/>
    <property type="match status" value="1"/>
</dbReference>
<accession>A0A4R4KL02</accession>
<dbReference type="Proteomes" id="UP000295706">
    <property type="component" value="Unassembled WGS sequence"/>
</dbReference>
<feature type="chain" id="PRO_5020746061" evidence="5">
    <location>
        <begin position="21"/>
        <end position="932"/>
    </location>
</feature>
<comment type="caution">
    <text evidence="8">The sequence shown here is derived from an EMBL/GenBank/DDBJ whole genome shotgun (WGS) entry which is preliminary data.</text>
</comment>
<feature type="domain" description="TonB-dependent receptor plug" evidence="7">
    <location>
        <begin position="130"/>
        <end position="229"/>
    </location>
</feature>
<dbReference type="EMBL" id="SMJU01000001">
    <property type="protein sequence ID" value="TDB68997.1"/>
    <property type="molecule type" value="Genomic_DNA"/>
</dbReference>
<dbReference type="OrthoDB" id="9768470at2"/>
<dbReference type="Pfam" id="PF13715">
    <property type="entry name" value="CarbopepD_reg_2"/>
    <property type="match status" value="1"/>
</dbReference>
<dbReference type="InterPro" id="IPR012910">
    <property type="entry name" value="Plug_dom"/>
</dbReference>
<evidence type="ECO:0000256" key="4">
    <source>
        <dbReference type="RuleBase" id="RU003357"/>
    </source>
</evidence>
<protein>
    <submittedName>
        <fullName evidence="8">TonB-dependent receptor</fullName>
    </submittedName>
</protein>
<dbReference type="InterPro" id="IPR008969">
    <property type="entry name" value="CarboxyPept-like_regulatory"/>
</dbReference>
<reference evidence="8 9" key="1">
    <citation type="submission" date="2019-02" db="EMBL/GenBank/DDBJ databases">
        <title>Arundinibacter roseus gen. nov., sp. nov., a new member of the family Cytophagaceae.</title>
        <authorList>
            <person name="Szuroczki S."/>
            <person name="Khayer B."/>
            <person name="Sproer C."/>
            <person name="Toumi M."/>
            <person name="Szabo A."/>
            <person name="Felfoldi T."/>
            <person name="Schumann P."/>
            <person name="Toth E."/>
        </authorList>
    </citation>
    <scope>NUCLEOTIDE SEQUENCE [LARGE SCALE GENOMIC DNA]</scope>
    <source>
        <strain evidence="8 9">DMA-k-7a</strain>
    </source>
</reference>
<feature type="domain" description="TonB-dependent receptor-like beta-barrel" evidence="6">
    <location>
        <begin position="549"/>
        <end position="887"/>
    </location>
</feature>
<dbReference type="InterPro" id="IPR037066">
    <property type="entry name" value="Plug_dom_sf"/>
</dbReference>
<dbReference type="SUPFAM" id="SSF56935">
    <property type="entry name" value="Porins"/>
    <property type="match status" value="1"/>
</dbReference>
<name>A0A4R4KL02_9BACT</name>
<feature type="signal peptide" evidence="5">
    <location>
        <begin position="1"/>
        <end position="20"/>
    </location>
</feature>
<dbReference type="GO" id="GO:0009279">
    <property type="term" value="C:cell outer membrane"/>
    <property type="evidence" value="ECO:0007669"/>
    <property type="project" value="UniProtKB-SubCell"/>
</dbReference>
<proteinExistence type="inferred from homology"/>
<keyword evidence="3" id="KW-0998">Cell outer membrane</keyword>
<dbReference type="InterPro" id="IPR036942">
    <property type="entry name" value="Beta-barrel_TonB_sf"/>
</dbReference>
<dbReference type="Pfam" id="PF07715">
    <property type="entry name" value="Plug"/>
    <property type="match status" value="1"/>
</dbReference>
<keyword evidence="8" id="KW-0675">Receptor</keyword>
<comment type="similarity">
    <text evidence="4">Belongs to the TonB-dependent receptor family.</text>
</comment>
<sequence>MKHILISFFLLCSLGYQANAQQGTIRGTIKDAKTQEALIGATVRVAGTTTGASTDVEGFFTLPKLSAGVYSLEVSFVSYRTETIANVEVQADKITEVNTALLEESTTLEEVRVVAARETNTEISMISEIKAAQQIVSGISAQQIARTLDRDASQVVRRVPGITIVGDRFITIRGLNQRYNNVMLHNAFTPSMETDVKAFSFDIIPSGQIDRLLIYKSPAAELPGEFAGGIVKIFTKNIPNENSIVFDYSTTFRQGTTFSDFDQAETGPNYWTGFNNGYQDLPKFFPASLKNISGAQLEQAGRMLRNNWDATSQTATPDQRFALTGNFRMNLGKLKIGNVTAVNYSDSRTVFNVDRKEFNANVNNEEQVVYDYDDRRSSRNIRVGIIHNWAVKINENHSIEFKNLYNQNSIGTYVNRTGQNIEGNFSADINSFDQVYRGIYTGQLTGKHQFGKATTIDWVAGYNNSYREQPDYRRYRADIVDPATGRKELYVPVGSAVAFFLGRFSSRMDENAYTGGLNLTQKIAFRGEDFIELKAGAFYEAKDRAFRARNLGYVRTLSTSQDILLGSVTNLFQPQNINNTNGIRIDEQTNPNDSYDATNTLGAGYVSVNIPLTKKLNAIVGARYEHNTQALNSSLLNGQPVAVSYPLGKLLPSANVSYNFNEKSLLRFAYGMTVNRPEFRELAPFAFFDFDYNIVYAGNPTLRTATVQNADLRYEFYPTPAEVISVAGFYKRFKDPIEALFDAGAGSQGIKNINFGNANAATSAGVEIEIKKSLNGLTGSTLMDRMSLLFNTALIYSKVDLGGSLAVGQSDNRPLQGQSPYIVNLGLNYNDQEHDFQVNALYNVIGKRIFAVGFDGYPDIYEMPRNVLDLTFSKGIGKRWSVKGGVTDILNQTNLLLQDGNLDGKFDRRNDQIIQSFRPGSTVQLGLSYRIL</sequence>
<gene>
    <name evidence="8" type="ORF">EZE20_01270</name>
</gene>
<evidence type="ECO:0000259" key="6">
    <source>
        <dbReference type="Pfam" id="PF00593"/>
    </source>
</evidence>
<dbReference type="InterPro" id="IPR000531">
    <property type="entry name" value="Beta-barrel_TonB"/>
</dbReference>
<evidence type="ECO:0000256" key="1">
    <source>
        <dbReference type="ARBA" id="ARBA00004442"/>
    </source>
</evidence>
<evidence type="ECO:0000313" key="9">
    <source>
        <dbReference type="Proteomes" id="UP000295706"/>
    </source>
</evidence>
<evidence type="ECO:0000256" key="5">
    <source>
        <dbReference type="SAM" id="SignalP"/>
    </source>
</evidence>
<dbReference type="Gene3D" id="2.40.170.20">
    <property type="entry name" value="TonB-dependent receptor, beta-barrel domain"/>
    <property type="match status" value="1"/>
</dbReference>
<evidence type="ECO:0000259" key="7">
    <source>
        <dbReference type="Pfam" id="PF07715"/>
    </source>
</evidence>